<evidence type="ECO:0008006" key="4">
    <source>
        <dbReference type="Google" id="ProtNLM"/>
    </source>
</evidence>
<keyword evidence="1" id="KW-0732">Signal</keyword>
<evidence type="ECO:0000313" key="2">
    <source>
        <dbReference type="EMBL" id="RDW18193.1"/>
    </source>
</evidence>
<dbReference type="Proteomes" id="UP000257143">
    <property type="component" value="Unassembled WGS sequence"/>
</dbReference>
<protein>
    <recommendedName>
        <fullName evidence="4">DUF3888 domain-containing protein</fullName>
    </recommendedName>
</protein>
<dbReference type="OrthoDB" id="2924893at2"/>
<comment type="caution">
    <text evidence="2">The sequence shown here is derived from an EMBL/GenBank/DDBJ whole genome shotgun (WGS) entry which is preliminary data.</text>
</comment>
<dbReference type="RefSeq" id="WP_115773374.1">
    <property type="nucleotide sequence ID" value="NZ_PIOC01000017.1"/>
</dbReference>
<dbReference type="EMBL" id="PIOC01000017">
    <property type="protein sequence ID" value="RDW18193.1"/>
    <property type="molecule type" value="Genomic_DNA"/>
</dbReference>
<feature type="chain" id="PRO_5017621758" description="DUF3888 domain-containing protein" evidence="1">
    <location>
        <begin position="24"/>
        <end position="130"/>
    </location>
</feature>
<evidence type="ECO:0000256" key="1">
    <source>
        <dbReference type="SAM" id="SignalP"/>
    </source>
</evidence>
<evidence type="ECO:0000313" key="3">
    <source>
        <dbReference type="Proteomes" id="UP000257143"/>
    </source>
</evidence>
<feature type="signal peptide" evidence="1">
    <location>
        <begin position="1"/>
        <end position="23"/>
    </location>
</feature>
<dbReference type="AlphaFoldDB" id="A0A3D8PQ18"/>
<name>A0A3D8PQ18_9BACI</name>
<proteinExistence type="predicted"/>
<accession>A0A3D8PQ18</accession>
<dbReference type="InterPro" id="IPR024984">
    <property type="entry name" value="DUF3888"/>
</dbReference>
<dbReference type="Pfam" id="PF13027">
    <property type="entry name" value="DUF3888"/>
    <property type="match status" value="1"/>
</dbReference>
<organism evidence="2 3">
    <name type="scientific">Oceanobacillus arenosus</name>
    <dbReference type="NCBI Taxonomy" id="1229153"/>
    <lineage>
        <taxon>Bacteria</taxon>
        <taxon>Bacillati</taxon>
        <taxon>Bacillota</taxon>
        <taxon>Bacilli</taxon>
        <taxon>Bacillales</taxon>
        <taxon>Bacillaceae</taxon>
        <taxon>Oceanobacillus</taxon>
    </lineage>
</organism>
<reference evidence="3" key="1">
    <citation type="submission" date="2017-11" db="EMBL/GenBank/DDBJ databases">
        <authorList>
            <person name="Zhu W."/>
        </authorList>
    </citation>
    <scope>NUCLEOTIDE SEQUENCE [LARGE SCALE GENOMIC DNA]</scope>
    <source>
        <strain evidence="3">CAU 1183</strain>
    </source>
</reference>
<gene>
    <name evidence="2" type="ORF">CWR48_11440</name>
</gene>
<keyword evidence="3" id="KW-1185">Reference proteome</keyword>
<sequence length="130" mass="14598">MKKLAAILMAGLFLFVTNPVVYAKTINEADTELTETLKYALISSLRKPVNKAVSEIYRGDKNAPDGLTWAAYDTDIMEIKQVFGVGGLYKIKLKVHPYYGAHNMDGEDEVVVNTDGKLLSYRHLKTYTKH</sequence>